<evidence type="ECO:0000256" key="2">
    <source>
        <dbReference type="SAM" id="Phobius"/>
    </source>
</evidence>
<proteinExistence type="predicted"/>
<keyword evidence="2" id="KW-1133">Transmembrane helix</keyword>
<accession>A0ABX2C687</accession>
<dbReference type="EMBL" id="JABFDN010000001">
    <property type="protein sequence ID" value="NPU63791.1"/>
    <property type="molecule type" value="Genomic_DNA"/>
</dbReference>
<comment type="caution">
    <text evidence="3">The sequence shown here is derived from an EMBL/GenBank/DDBJ whole genome shotgun (WGS) entry which is preliminary data.</text>
</comment>
<dbReference type="Proteomes" id="UP000886476">
    <property type="component" value="Unassembled WGS sequence"/>
</dbReference>
<keyword evidence="4" id="KW-1185">Reference proteome</keyword>
<keyword evidence="2" id="KW-0812">Transmembrane</keyword>
<evidence type="ECO:0000256" key="1">
    <source>
        <dbReference type="SAM" id="MobiDB-lite"/>
    </source>
</evidence>
<feature type="compositionally biased region" description="Basic and acidic residues" evidence="1">
    <location>
        <begin position="83"/>
        <end position="95"/>
    </location>
</feature>
<protein>
    <submittedName>
        <fullName evidence="3">Uncharacterized protein</fullName>
    </submittedName>
</protein>
<dbReference type="RefSeq" id="WP_172108541.1">
    <property type="nucleotide sequence ID" value="NZ_JABFDM010000006.1"/>
</dbReference>
<feature type="region of interest" description="Disordered" evidence="1">
    <location>
        <begin position="83"/>
        <end position="106"/>
    </location>
</feature>
<keyword evidence="2" id="KW-0472">Membrane</keyword>
<evidence type="ECO:0000313" key="4">
    <source>
        <dbReference type="Proteomes" id="UP000886476"/>
    </source>
</evidence>
<evidence type="ECO:0000313" key="3">
    <source>
        <dbReference type="EMBL" id="NPU63791.1"/>
    </source>
</evidence>
<name>A0ABX2C687_9BRAD</name>
<sequence length="106" mass="11604">MAAAFADPAAFTVTLLGLFLLFPLGLGVYWLFNKQARLRDIAELRIRMAQLAPNDPEYGSVRALYTSMVIDAERWRFFHADAPSRGDSGSDHHVGSDSAAGGSDHH</sequence>
<gene>
    <name evidence="3" type="ORF">HL667_02145</name>
</gene>
<feature type="transmembrane region" description="Helical" evidence="2">
    <location>
        <begin position="12"/>
        <end position="32"/>
    </location>
</feature>
<organism evidence="3 4">
    <name type="scientific">Bradyrhizobium aeschynomenes</name>
    <dbReference type="NCBI Taxonomy" id="2734909"/>
    <lineage>
        <taxon>Bacteria</taxon>
        <taxon>Pseudomonadati</taxon>
        <taxon>Pseudomonadota</taxon>
        <taxon>Alphaproteobacteria</taxon>
        <taxon>Hyphomicrobiales</taxon>
        <taxon>Nitrobacteraceae</taxon>
        <taxon>Bradyrhizobium</taxon>
    </lineage>
</organism>
<reference evidence="3" key="1">
    <citation type="submission" date="2020-05" db="EMBL/GenBank/DDBJ databases">
        <title>Nod-independent and nitrogen-fixing Bradyrhizobium aeschynomene sp. nov. isolated from nodules of Aeschynomene indica.</title>
        <authorList>
            <person name="Zhang Z."/>
        </authorList>
    </citation>
    <scope>NUCLEOTIDE SEQUENCE</scope>
    <source>
        <strain evidence="3">83012</strain>
    </source>
</reference>